<feature type="domain" description="Right handed beta helix" evidence="1">
    <location>
        <begin position="210"/>
        <end position="386"/>
    </location>
</feature>
<dbReference type="SUPFAM" id="SSF51126">
    <property type="entry name" value="Pectin lyase-like"/>
    <property type="match status" value="1"/>
</dbReference>
<dbReference type="SMART" id="SM00710">
    <property type="entry name" value="PbH1"/>
    <property type="match status" value="8"/>
</dbReference>
<comment type="caution">
    <text evidence="2">The sequence shown here is derived from an EMBL/GenBank/DDBJ whole genome shotgun (WGS) entry which is preliminary data.</text>
</comment>
<evidence type="ECO:0000259" key="1">
    <source>
        <dbReference type="Pfam" id="PF13229"/>
    </source>
</evidence>
<protein>
    <submittedName>
        <fullName evidence="2">Right-handed parallel beta-helix repeat-containing protein</fullName>
    </submittedName>
</protein>
<dbReference type="EMBL" id="JBHTEK010000001">
    <property type="protein sequence ID" value="MFC7668706.1"/>
    <property type="molecule type" value="Genomic_DNA"/>
</dbReference>
<dbReference type="InterPro" id="IPR011050">
    <property type="entry name" value="Pectin_lyase_fold/virulence"/>
</dbReference>
<dbReference type="InterPro" id="IPR039448">
    <property type="entry name" value="Beta_helix"/>
</dbReference>
<accession>A0ABW2U8A0</accession>
<gene>
    <name evidence="2" type="ORF">ACFQT0_16005</name>
</gene>
<reference evidence="3" key="1">
    <citation type="journal article" date="2019" name="Int. J. Syst. Evol. Microbiol.">
        <title>The Global Catalogue of Microorganisms (GCM) 10K type strain sequencing project: providing services to taxonomists for standard genome sequencing and annotation.</title>
        <authorList>
            <consortium name="The Broad Institute Genomics Platform"/>
            <consortium name="The Broad Institute Genome Sequencing Center for Infectious Disease"/>
            <person name="Wu L."/>
            <person name="Ma J."/>
        </authorList>
    </citation>
    <scope>NUCLEOTIDE SEQUENCE [LARGE SCALE GENOMIC DNA]</scope>
    <source>
        <strain evidence="3">JCM 19635</strain>
    </source>
</reference>
<dbReference type="InterPro" id="IPR012334">
    <property type="entry name" value="Pectin_lyas_fold"/>
</dbReference>
<sequence length="481" mass="50562">MSIIFPSAAATYYVSSTGNDALAGTSVGTAWRSTARVNNATLQPGDRVLFEGGQTFQGGIWLQAASQGTPAQPIVLSSYGAGRATISSGTSFGFYGENNAGIELRRLAFVGSGRLSNSRLGVIFYIGTADTHLRHLRLDSLEVSGYQKTGILIGSWKGASGYTDVRITNCNTYANGEAGLASYAESLAAHHDWYVGNCKAYDNSGRTDVTNTHTGNGIVLSGIDGALIEKCEAYHNGWLNANQSGGPVGIWGWCCNNLVIQNCESHHNSSGTTKDGGGFDIDGGCTNSILQYNYSHDNGGPGYLLAQYPGAPPMTDLTIRYNVSENDAQKDNQGAITLWSSGSNGGIQRASIHNNTVLVSRPANGSYPRALYVMSGDVSGITLRNNVLKTTDGMPLVTSVTTSGLRMEGNLYWSSGAPMVMQWGGASFADLDAWRAATGQEKLSNGRATGVSADPQAAGQLRHLFAVARLPGAGRCPQPAG</sequence>
<dbReference type="Pfam" id="PF13229">
    <property type="entry name" value="Beta_helix"/>
    <property type="match status" value="1"/>
</dbReference>
<proteinExistence type="predicted"/>
<dbReference type="InterPro" id="IPR006626">
    <property type="entry name" value="PbH1"/>
</dbReference>
<dbReference type="Gene3D" id="2.160.20.10">
    <property type="entry name" value="Single-stranded right-handed beta-helix, Pectin lyase-like"/>
    <property type="match status" value="1"/>
</dbReference>
<organism evidence="2 3">
    <name type="scientific">Hymenobacter humi</name>
    <dbReference type="NCBI Taxonomy" id="1411620"/>
    <lineage>
        <taxon>Bacteria</taxon>
        <taxon>Pseudomonadati</taxon>
        <taxon>Bacteroidota</taxon>
        <taxon>Cytophagia</taxon>
        <taxon>Cytophagales</taxon>
        <taxon>Hymenobacteraceae</taxon>
        <taxon>Hymenobacter</taxon>
    </lineage>
</organism>
<dbReference type="Proteomes" id="UP001596513">
    <property type="component" value="Unassembled WGS sequence"/>
</dbReference>
<keyword evidence="3" id="KW-1185">Reference proteome</keyword>
<dbReference type="RefSeq" id="WP_380204242.1">
    <property type="nucleotide sequence ID" value="NZ_JBHTEK010000001.1"/>
</dbReference>
<evidence type="ECO:0000313" key="2">
    <source>
        <dbReference type="EMBL" id="MFC7668706.1"/>
    </source>
</evidence>
<name>A0ABW2U8A0_9BACT</name>
<evidence type="ECO:0000313" key="3">
    <source>
        <dbReference type="Proteomes" id="UP001596513"/>
    </source>
</evidence>